<feature type="signal peptide" evidence="1">
    <location>
        <begin position="1"/>
        <end position="21"/>
    </location>
</feature>
<keyword evidence="1" id="KW-0732">Signal</keyword>
<dbReference type="GO" id="GO:0009116">
    <property type="term" value="P:nucleoside metabolic process"/>
    <property type="evidence" value="ECO:0007669"/>
    <property type="project" value="InterPro"/>
</dbReference>
<dbReference type="InterPro" id="IPR009486">
    <property type="entry name" value="Pur_nuclsid_perm"/>
</dbReference>
<name>A0A6M3ZRD8_9BURK</name>
<dbReference type="GO" id="GO:0055085">
    <property type="term" value="P:transmembrane transport"/>
    <property type="evidence" value="ECO:0007669"/>
    <property type="project" value="InterPro"/>
</dbReference>
<dbReference type="PANTHER" id="PTHR38643:SF1">
    <property type="entry name" value="PURINE NUCLEOSIDE PERMEASE C285.05-RELATED"/>
    <property type="match status" value="1"/>
</dbReference>
<dbReference type="PIRSF" id="PIRSF013171">
    <property type="entry name" value="Pur_nuclsid_perm"/>
    <property type="match status" value="1"/>
</dbReference>
<dbReference type="Gene3D" id="3.40.50.1580">
    <property type="entry name" value="Nucleoside phosphorylase domain"/>
    <property type="match status" value="1"/>
</dbReference>
<evidence type="ECO:0000313" key="2">
    <source>
        <dbReference type="EMBL" id="QJQ01204.1"/>
    </source>
</evidence>
<proteinExistence type="predicted"/>
<dbReference type="PANTHER" id="PTHR38643">
    <property type="entry name" value="PURINE NUCLEOSIDE PERMEASE C285.05-RELATED"/>
    <property type="match status" value="1"/>
</dbReference>
<dbReference type="Proteomes" id="UP000501648">
    <property type="component" value="Chromosome"/>
</dbReference>
<reference evidence="2 3" key="1">
    <citation type="journal article" date="2012" name="J. Bacteriol.">
        <title>Genome sequence of the pathogenic Herbaspirillum seropedicae strain Os34, isolated from rice roots.</title>
        <authorList>
            <person name="Ye W."/>
            <person name="Ye S."/>
            <person name="Liu J."/>
            <person name="Chang S."/>
            <person name="Chen M."/>
            <person name="Zhu B."/>
            <person name="Guo L."/>
            <person name="An Q."/>
        </authorList>
    </citation>
    <scope>NUCLEOTIDE SEQUENCE [LARGE SCALE GENOMIC DNA]</scope>
    <source>
        <strain evidence="2 3">Os34</strain>
    </source>
</reference>
<protein>
    <submittedName>
        <fullName evidence="2">Purine nucleoside permease</fullName>
    </submittedName>
</protein>
<gene>
    <name evidence="2" type="ORF">C798_13445</name>
</gene>
<dbReference type="GO" id="GO:0003824">
    <property type="term" value="F:catalytic activity"/>
    <property type="evidence" value="ECO:0007669"/>
    <property type="project" value="InterPro"/>
</dbReference>
<accession>A0A6M3ZRD8</accession>
<sequence>MRCARMALITLALTCCQSVLADSIARPVKVMVLTMFKPEAQHWLEHWGHTDQIVVPGLGADNPVRCRQDGACLAILGMGHANAAASTMALSFSSRLDLRQTYFLIAGIAGISPDYGTLGTATWAGYAVDFGLQWELDAREIPNHWHSGYLGINTSNPDQKPQLDYHTEVFQLDPTLQQAAYLLSRDVTLADDAQAARYRTKYVQTVAHGKPQVTRCDTLSSDTWFSGHRLTQRATQWMALLTDAKGRYCTAQQEDNATLEALRRAGTSGLVDPSRVALLRTGSDFDRPPPGISDVSNLLNFETQGGFAIATENLYRAGSPLVEAIVANWSQWARGVPER</sequence>
<dbReference type="InterPro" id="IPR035994">
    <property type="entry name" value="Nucleoside_phosphorylase_sf"/>
</dbReference>
<organism evidence="2 3">
    <name type="scientific">Herbaspirillum rubrisubalbicans Os34</name>
    <dbReference type="NCBI Taxonomy" id="1235827"/>
    <lineage>
        <taxon>Bacteria</taxon>
        <taxon>Pseudomonadati</taxon>
        <taxon>Pseudomonadota</taxon>
        <taxon>Betaproteobacteria</taxon>
        <taxon>Burkholderiales</taxon>
        <taxon>Oxalobacteraceae</taxon>
        <taxon>Herbaspirillum</taxon>
    </lineage>
</organism>
<evidence type="ECO:0000256" key="1">
    <source>
        <dbReference type="SAM" id="SignalP"/>
    </source>
</evidence>
<evidence type="ECO:0000313" key="3">
    <source>
        <dbReference type="Proteomes" id="UP000501648"/>
    </source>
</evidence>
<dbReference type="Pfam" id="PF06516">
    <property type="entry name" value="NUP"/>
    <property type="match status" value="1"/>
</dbReference>
<dbReference type="AlphaFoldDB" id="A0A6M3ZRD8"/>
<dbReference type="EMBL" id="CP008956">
    <property type="protein sequence ID" value="QJQ01204.1"/>
    <property type="molecule type" value="Genomic_DNA"/>
</dbReference>
<feature type="chain" id="PRO_5027043241" evidence="1">
    <location>
        <begin position="22"/>
        <end position="339"/>
    </location>
</feature>